<keyword evidence="5" id="KW-0521">NADP</keyword>
<dbReference type="PRINTS" id="PR00081">
    <property type="entry name" value="GDHRDH"/>
</dbReference>
<dbReference type="GeneID" id="89959304"/>
<dbReference type="RefSeq" id="XP_064697644.1">
    <property type="nucleotide sequence ID" value="XM_064834773.1"/>
</dbReference>
<dbReference type="GO" id="GO:0047560">
    <property type="term" value="F:3-dehydrosphinganine reductase activity"/>
    <property type="evidence" value="ECO:0007669"/>
    <property type="project" value="UniProtKB-EC"/>
</dbReference>
<dbReference type="Gene3D" id="3.40.50.720">
    <property type="entry name" value="NAD(P)-binding Rossmann-like Domain"/>
    <property type="match status" value="1"/>
</dbReference>
<feature type="chain" id="PRO_5042019380" description="3-dehydrosphinganine reductase" evidence="12">
    <location>
        <begin position="23"/>
        <end position="362"/>
    </location>
</feature>
<dbReference type="GO" id="GO:0006666">
    <property type="term" value="P:3-keto-sphinganine metabolic process"/>
    <property type="evidence" value="ECO:0007669"/>
    <property type="project" value="InterPro"/>
</dbReference>
<evidence type="ECO:0000256" key="1">
    <source>
        <dbReference type="ARBA" id="ARBA00004240"/>
    </source>
</evidence>
<evidence type="ECO:0000256" key="10">
    <source>
        <dbReference type="ARBA" id="ARBA00044737"/>
    </source>
</evidence>
<comment type="subcellular location">
    <subcellularLocation>
        <location evidence="1">Endoplasmic reticulum</location>
    </subcellularLocation>
</comment>
<dbReference type="EC" id="1.1.1.102" evidence="9"/>
<evidence type="ECO:0000313" key="15">
    <source>
        <dbReference type="Proteomes" id="UP001274830"/>
    </source>
</evidence>
<dbReference type="EMBL" id="JAUTXT010000032">
    <property type="protein sequence ID" value="KAK3672479.1"/>
    <property type="molecule type" value="Genomic_DNA"/>
</dbReference>
<evidence type="ECO:0000256" key="7">
    <source>
        <dbReference type="ARBA" id="ARBA00023002"/>
    </source>
</evidence>
<evidence type="ECO:0000256" key="3">
    <source>
        <dbReference type="ARBA" id="ARBA00004991"/>
    </source>
</evidence>
<organism evidence="14 15">
    <name type="scientific">Recurvomyces mirabilis</name>
    <dbReference type="NCBI Taxonomy" id="574656"/>
    <lineage>
        <taxon>Eukaryota</taxon>
        <taxon>Fungi</taxon>
        <taxon>Dikarya</taxon>
        <taxon>Ascomycota</taxon>
        <taxon>Pezizomycotina</taxon>
        <taxon>Dothideomycetes</taxon>
        <taxon>Dothideomycetidae</taxon>
        <taxon>Mycosphaerellales</taxon>
        <taxon>Teratosphaeriaceae</taxon>
        <taxon>Recurvomyces</taxon>
    </lineage>
</organism>
<comment type="pathway">
    <text evidence="3">Sphingolipid metabolism.</text>
</comment>
<keyword evidence="7" id="KW-0560">Oxidoreductase</keyword>
<evidence type="ECO:0000256" key="5">
    <source>
        <dbReference type="ARBA" id="ARBA00022857"/>
    </source>
</evidence>
<evidence type="ECO:0000313" key="14">
    <source>
        <dbReference type="EMBL" id="KAK3672479.1"/>
    </source>
</evidence>
<dbReference type="AlphaFoldDB" id="A0AAE0TSS3"/>
<feature type="domain" description="Ketoreductase" evidence="13">
    <location>
        <begin position="40"/>
        <end position="234"/>
    </location>
</feature>
<sequence length="362" mass="38734">MTSSGLFYWATALLCVVVAALASDIMGFFSSANHFDVKGGTVMVTGGSQGMGKAVGRLLASKGANVVIVARNQQKLDEALKYISSAAARPSQRFLAISADVTSAEENIRIINEVTEWNAGSPPDVVWANAGFARPALFIETSIEDLRSQIDINYLAACYLAHATLKSWLRPAKSISVSTAGQSQAARPRHFIMTSSTACFVGVAGYAPYSPAKAALRSLADTLRSEVNLYNGYRRAHPDTGPRADVNIHCVLPGGIQTPGNENENLTKHPVTHLLEEGDPAQTEDRVAAVAVKSLEKGGYLITTQWLGHAMRAGALSGSPRNNRFIDTVFAWAVNVAWLLIGPDMESTVYKYGKTHGVDLPA</sequence>
<evidence type="ECO:0000256" key="11">
    <source>
        <dbReference type="ARBA" id="ARBA00048930"/>
    </source>
</evidence>
<evidence type="ECO:0000256" key="12">
    <source>
        <dbReference type="SAM" id="SignalP"/>
    </source>
</evidence>
<protein>
    <recommendedName>
        <fullName evidence="9">3-dehydrosphinganine reductase</fullName>
        <ecNumber evidence="9">1.1.1.102</ecNumber>
    </recommendedName>
</protein>
<dbReference type="InterPro" id="IPR002347">
    <property type="entry name" value="SDR_fam"/>
</dbReference>
<dbReference type="GO" id="GO:0030148">
    <property type="term" value="P:sphingolipid biosynthetic process"/>
    <property type="evidence" value="ECO:0007669"/>
    <property type="project" value="InterPro"/>
</dbReference>
<dbReference type="Proteomes" id="UP001274830">
    <property type="component" value="Unassembled WGS sequence"/>
</dbReference>
<comment type="function">
    <text evidence="10">Catalyzes the reduction of 3'-oxosphinganine (3-ketodihydrosphingosine/KDS) to sphinganine (dihydrosphingosine/DHS), the second step of de novo sphingolipid biosynthesis.</text>
</comment>
<comment type="pathway">
    <text evidence="2">Lipid metabolism; sphingolipid metabolism.</text>
</comment>
<gene>
    <name evidence="14" type="primary">TSC10</name>
    <name evidence="14" type="ORF">LTR78_007529</name>
</gene>
<comment type="caution">
    <text evidence="14">The sequence shown here is derived from an EMBL/GenBank/DDBJ whole genome shotgun (WGS) entry which is preliminary data.</text>
</comment>
<evidence type="ECO:0000259" key="13">
    <source>
        <dbReference type="SMART" id="SM00822"/>
    </source>
</evidence>
<dbReference type="SUPFAM" id="SSF51735">
    <property type="entry name" value="NAD(P)-binding Rossmann-fold domains"/>
    <property type="match status" value="1"/>
</dbReference>
<keyword evidence="12" id="KW-0732">Signal</keyword>
<dbReference type="InterPro" id="IPR057326">
    <property type="entry name" value="KR_dom"/>
</dbReference>
<keyword evidence="6" id="KW-0746">Sphingolipid metabolism</keyword>
<dbReference type="PANTHER" id="PTHR43550">
    <property type="entry name" value="3-KETODIHYDROSPHINGOSINE REDUCTASE"/>
    <property type="match status" value="1"/>
</dbReference>
<accession>A0AAE0TSS3</accession>
<keyword evidence="15" id="KW-1185">Reference proteome</keyword>
<dbReference type="InterPro" id="IPR045022">
    <property type="entry name" value="KDSR-like"/>
</dbReference>
<dbReference type="GO" id="GO:0005789">
    <property type="term" value="C:endoplasmic reticulum membrane"/>
    <property type="evidence" value="ECO:0007669"/>
    <property type="project" value="TreeGrafter"/>
</dbReference>
<reference evidence="14" key="1">
    <citation type="submission" date="2023-07" db="EMBL/GenBank/DDBJ databases">
        <title>Black Yeasts Isolated from many extreme environments.</title>
        <authorList>
            <person name="Coleine C."/>
            <person name="Stajich J.E."/>
            <person name="Selbmann L."/>
        </authorList>
    </citation>
    <scope>NUCLEOTIDE SEQUENCE</scope>
    <source>
        <strain evidence="14">CCFEE 5485</strain>
    </source>
</reference>
<dbReference type="InterPro" id="IPR036291">
    <property type="entry name" value="NAD(P)-bd_dom_sf"/>
</dbReference>
<evidence type="ECO:0000256" key="8">
    <source>
        <dbReference type="ARBA" id="ARBA00023098"/>
    </source>
</evidence>
<feature type="signal peptide" evidence="12">
    <location>
        <begin position="1"/>
        <end position="22"/>
    </location>
</feature>
<evidence type="ECO:0000256" key="6">
    <source>
        <dbReference type="ARBA" id="ARBA00022919"/>
    </source>
</evidence>
<name>A0AAE0TSS3_9PEZI</name>
<evidence type="ECO:0000256" key="4">
    <source>
        <dbReference type="ARBA" id="ARBA00022824"/>
    </source>
</evidence>
<keyword evidence="8" id="KW-0443">Lipid metabolism</keyword>
<comment type="catalytic activity">
    <reaction evidence="11">
        <text>sphinganine + NADP(+) = 3-oxosphinganine + NADPH + H(+)</text>
        <dbReference type="Rhea" id="RHEA:22640"/>
        <dbReference type="ChEBI" id="CHEBI:15378"/>
        <dbReference type="ChEBI" id="CHEBI:57783"/>
        <dbReference type="ChEBI" id="CHEBI:57817"/>
        <dbReference type="ChEBI" id="CHEBI:58299"/>
        <dbReference type="ChEBI" id="CHEBI:58349"/>
        <dbReference type="EC" id="1.1.1.102"/>
    </reaction>
    <physiologicalReaction direction="right-to-left" evidence="11">
        <dbReference type="Rhea" id="RHEA:22642"/>
    </physiologicalReaction>
</comment>
<proteinExistence type="predicted"/>
<dbReference type="CDD" id="cd08939">
    <property type="entry name" value="KDSR-like_SDR_c"/>
    <property type="match status" value="1"/>
</dbReference>
<dbReference type="Pfam" id="PF00106">
    <property type="entry name" value="adh_short"/>
    <property type="match status" value="1"/>
</dbReference>
<dbReference type="SMART" id="SM00822">
    <property type="entry name" value="PKS_KR"/>
    <property type="match status" value="1"/>
</dbReference>
<evidence type="ECO:0000256" key="9">
    <source>
        <dbReference type="ARBA" id="ARBA00026112"/>
    </source>
</evidence>
<dbReference type="PANTHER" id="PTHR43550:SF3">
    <property type="entry name" value="3-KETODIHYDROSPHINGOSINE REDUCTASE"/>
    <property type="match status" value="1"/>
</dbReference>
<evidence type="ECO:0000256" key="2">
    <source>
        <dbReference type="ARBA" id="ARBA00004760"/>
    </source>
</evidence>
<keyword evidence="4" id="KW-0256">Endoplasmic reticulum</keyword>